<reference evidence="4" key="2">
    <citation type="submission" date="2020-09" db="EMBL/GenBank/DDBJ databases">
        <authorList>
            <person name="Sun Q."/>
            <person name="Zhou Y."/>
        </authorList>
    </citation>
    <scope>NUCLEOTIDE SEQUENCE</scope>
    <source>
        <strain evidence="4">CGMCC 1.12698</strain>
    </source>
</reference>
<keyword evidence="2" id="KW-0472">Membrane</keyword>
<sequence length="228" mass="27096">MIYDFLREKLFISASIGVVWLAFVLIVNYTEWREVDITDMPISGWVIPILFVVLTIFIIGWEERKKDTSERFSLMVKEEGAFYEYMAEYPLDKRDKFVYVSIDGSKCRDIDSLFQEFERKLKFPSHFKHDWSNFEVCINDLSWMKAPGYLIFICNLDQVLPEDDENFEVFIRSLKKACREWKVKKRIILGVDLYIEAHCTPDKEAGMMTRLEKIELTEIKVINRTIPE</sequence>
<gene>
    <name evidence="4" type="ORF">GCM10007140_21850</name>
</gene>
<reference evidence="4" key="1">
    <citation type="journal article" date="2014" name="Int. J. Syst. Evol. Microbiol.">
        <title>Complete genome sequence of Corynebacterium casei LMG S-19264T (=DSM 44701T), isolated from a smear-ripened cheese.</title>
        <authorList>
            <consortium name="US DOE Joint Genome Institute (JGI-PGF)"/>
            <person name="Walter F."/>
            <person name="Albersmeier A."/>
            <person name="Kalinowski J."/>
            <person name="Ruckert C."/>
        </authorList>
    </citation>
    <scope>NUCLEOTIDE SEQUENCE</scope>
    <source>
        <strain evidence="4">CGMCC 1.12698</strain>
    </source>
</reference>
<keyword evidence="2" id="KW-0812">Transmembrane</keyword>
<proteinExistence type="inferred from homology"/>
<dbReference type="Proteomes" id="UP000605259">
    <property type="component" value="Unassembled WGS sequence"/>
</dbReference>
<evidence type="ECO:0000256" key="2">
    <source>
        <dbReference type="SAM" id="Phobius"/>
    </source>
</evidence>
<evidence type="ECO:0000313" key="5">
    <source>
        <dbReference type="Proteomes" id="UP000605259"/>
    </source>
</evidence>
<protein>
    <recommendedName>
        <fullName evidence="3">Barstar (barnase inhibitor) domain-containing protein</fullName>
    </recommendedName>
</protein>
<dbReference type="AlphaFoldDB" id="A0A917AT71"/>
<keyword evidence="2" id="KW-1133">Transmembrane helix</keyword>
<feature type="domain" description="Barstar (barnase inhibitor)" evidence="3">
    <location>
        <begin position="100"/>
        <end position="185"/>
    </location>
</feature>
<dbReference type="EMBL" id="BMFK01000001">
    <property type="protein sequence ID" value="GGE71547.1"/>
    <property type="molecule type" value="Genomic_DNA"/>
</dbReference>
<comment type="similarity">
    <text evidence="1">Belongs to the barstar family.</text>
</comment>
<evidence type="ECO:0000259" key="3">
    <source>
        <dbReference type="Pfam" id="PF01337"/>
    </source>
</evidence>
<evidence type="ECO:0000256" key="1">
    <source>
        <dbReference type="ARBA" id="ARBA00006845"/>
    </source>
</evidence>
<evidence type="ECO:0000313" key="4">
    <source>
        <dbReference type="EMBL" id="GGE71547.1"/>
    </source>
</evidence>
<dbReference type="SUPFAM" id="SSF52038">
    <property type="entry name" value="Barstar-related"/>
    <property type="match status" value="1"/>
</dbReference>
<organism evidence="4 5">
    <name type="scientific">Priestia taiwanensis</name>
    <dbReference type="NCBI Taxonomy" id="1347902"/>
    <lineage>
        <taxon>Bacteria</taxon>
        <taxon>Bacillati</taxon>
        <taxon>Bacillota</taxon>
        <taxon>Bacilli</taxon>
        <taxon>Bacillales</taxon>
        <taxon>Bacillaceae</taxon>
        <taxon>Priestia</taxon>
    </lineage>
</organism>
<feature type="transmembrane region" description="Helical" evidence="2">
    <location>
        <begin position="42"/>
        <end position="61"/>
    </location>
</feature>
<feature type="transmembrane region" description="Helical" evidence="2">
    <location>
        <begin position="12"/>
        <end position="30"/>
    </location>
</feature>
<dbReference type="InterPro" id="IPR000468">
    <property type="entry name" value="Barstar"/>
</dbReference>
<dbReference type="InterPro" id="IPR035905">
    <property type="entry name" value="Barstar-like_sf"/>
</dbReference>
<name>A0A917AT71_9BACI</name>
<dbReference type="Gene3D" id="3.30.370.10">
    <property type="entry name" value="Barstar-like"/>
    <property type="match status" value="1"/>
</dbReference>
<accession>A0A917AT71</accession>
<keyword evidence="5" id="KW-1185">Reference proteome</keyword>
<comment type="caution">
    <text evidence="4">The sequence shown here is derived from an EMBL/GenBank/DDBJ whole genome shotgun (WGS) entry which is preliminary data.</text>
</comment>
<dbReference type="Pfam" id="PF01337">
    <property type="entry name" value="Barstar"/>
    <property type="match status" value="1"/>
</dbReference>